<reference evidence="1 2" key="1">
    <citation type="submission" date="2015-05" db="EMBL/GenBank/DDBJ databases">
        <authorList>
            <person name="Wang D.B."/>
            <person name="Wang M."/>
        </authorList>
    </citation>
    <scope>NUCLEOTIDE SEQUENCE [LARGE SCALE GENOMIC DNA]</scope>
</reference>
<dbReference type="RefSeq" id="YP_009225567.1">
    <property type="nucleotide sequence ID" value="NC_029094.1"/>
</dbReference>
<evidence type="ECO:0000313" key="1">
    <source>
        <dbReference type="EMBL" id="AKO61034.1"/>
    </source>
</evidence>
<dbReference type="KEGG" id="vg:26796628"/>
<accession>A0A0H4IN93</accession>
<dbReference type="Proteomes" id="UP000202763">
    <property type="component" value="Segment"/>
</dbReference>
<proteinExistence type="predicted"/>
<evidence type="ECO:0000313" key="2">
    <source>
        <dbReference type="Proteomes" id="UP000202763"/>
    </source>
</evidence>
<organism evidence="1 2">
    <name type="scientific">Pseudoalteromonas phage H101</name>
    <dbReference type="NCBI Taxonomy" id="1654919"/>
    <lineage>
        <taxon>Viruses</taxon>
        <taxon>Duplodnaviria</taxon>
        <taxon>Heunggongvirae</taxon>
        <taxon>Uroviricota</taxon>
        <taxon>Caudoviricetes</taxon>
        <taxon>Shandongvirus</taxon>
        <taxon>Shandongvirus H101</taxon>
    </lineage>
</organism>
<sequence length="81" mass="9371">MNDVTDKALFDLKMFKDIVSQMENTLENRYEINKLILSAQKQGKALDTKVLDTEEFALNVSEAIDQFLSYSKFETFLGEVR</sequence>
<keyword evidence="2" id="KW-1185">Reference proteome</keyword>
<dbReference type="EMBL" id="KR534323">
    <property type="protein sequence ID" value="AKO61034.1"/>
    <property type="molecule type" value="Genomic_DNA"/>
</dbReference>
<protein>
    <submittedName>
        <fullName evidence="1">Uncharacterized protein</fullName>
    </submittedName>
</protein>
<dbReference type="GeneID" id="26796628"/>
<name>A0A0H4IN93_9CAUD</name>